<dbReference type="EMBL" id="MU864351">
    <property type="protein sequence ID" value="KAK4193396.1"/>
    <property type="molecule type" value="Genomic_DNA"/>
</dbReference>
<accession>A0AAN6X5F6</accession>
<reference evidence="1" key="1">
    <citation type="journal article" date="2023" name="Mol. Phylogenet. Evol.">
        <title>Genome-scale phylogeny and comparative genomics of the fungal order Sordariales.</title>
        <authorList>
            <person name="Hensen N."/>
            <person name="Bonometti L."/>
            <person name="Westerberg I."/>
            <person name="Brannstrom I.O."/>
            <person name="Guillou S."/>
            <person name="Cros-Aarteil S."/>
            <person name="Calhoun S."/>
            <person name="Haridas S."/>
            <person name="Kuo A."/>
            <person name="Mondo S."/>
            <person name="Pangilinan J."/>
            <person name="Riley R."/>
            <person name="LaButti K."/>
            <person name="Andreopoulos B."/>
            <person name="Lipzen A."/>
            <person name="Chen C."/>
            <person name="Yan M."/>
            <person name="Daum C."/>
            <person name="Ng V."/>
            <person name="Clum A."/>
            <person name="Steindorff A."/>
            <person name="Ohm R.A."/>
            <person name="Martin F."/>
            <person name="Silar P."/>
            <person name="Natvig D.O."/>
            <person name="Lalanne C."/>
            <person name="Gautier V."/>
            <person name="Ament-Velasquez S.L."/>
            <person name="Kruys A."/>
            <person name="Hutchinson M.I."/>
            <person name="Powell A.J."/>
            <person name="Barry K."/>
            <person name="Miller A.N."/>
            <person name="Grigoriev I.V."/>
            <person name="Debuchy R."/>
            <person name="Gladieux P."/>
            <person name="Hiltunen Thoren M."/>
            <person name="Johannesson H."/>
        </authorList>
    </citation>
    <scope>NUCLEOTIDE SEQUENCE</scope>
    <source>
        <strain evidence="1">PSN309</strain>
    </source>
</reference>
<sequence>LVIWRPLPSSGLYTKSHILLSGRGKFRGKSWSDIPDTVSPSNWQECGGKGKDHAKVYVGWCEHAMFFDKGGSAAKQHCDAFNDYRSDDWYFVANTKDTLINANPGTKAYAEFCGNDWGYAAMKPSVVYDKLCDYEVNM</sequence>
<dbReference type="Proteomes" id="UP001302126">
    <property type="component" value="Unassembled WGS sequence"/>
</dbReference>
<proteinExistence type="predicted"/>
<evidence type="ECO:0000313" key="2">
    <source>
        <dbReference type="Proteomes" id="UP001302126"/>
    </source>
</evidence>
<gene>
    <name evidence="1" type="ORF">QBC35DRAFT_481465</name>
</gene>
<keyword evidence="2" id="KW-1185">Reference proteome</keyword>
<name>A0AAN6X5F6_9PEZI</name>
<reference evidence="1" key="2">
    <citation type="submission" date="2023-05" db="EMBL/GenBank/DDBJ databases">
        <authorList>
            <consortium name="Lawrence Berkeley National Laboratory"/>
            <person name="Steindorff A."/>
            <person name="Hensen N."/>
            <person name="Bonometti L."/>
            <person name="Westerberg I."/>
            <person name="Brannstrom I.O."/>
            <person name="Guillou S."/>
            <person name="Cros-Aarteil S."/>
            <person name="Calhoun S."/>
            <person name="Haridas S."/>
            <person name="Kuo A."/>
            <person name="Mondo S."/>
            <person name="Pangilinan J."/>
            <person name="Riley R."/>
            <person name="Labutti K."/>
            <person name="Andreopoulos B."/>
            <person name="Lipzen A."/>
            <person name="Chen C."/>
            <person name="Yanf M."/>
            <person name="Daum C."/>
            <person name="Ng V."/>
            <person name="Clum A."/>
            <person name="Ohm R."/>
            <person name="Martin F."/>
            <person name="Silar P."/>
            <person name="Natvig D."/>
            <person name="Lalanne C."/>
            <person name="Gautier V."/>
            <person name="Ament-Velasquez S.L."/>
            <person name="Kruys A."/>
            <person name="Hutchinson M.I."/>
            <person name="Powell A.J."/>
            <person name="Barry K."/>
            <person name="Miller A.N."/>
            <person name="Grigoriev I.V."/>
            <person name="Debuchy R."/>
            <person name="Gladieux P."/>
            <person name="Thoren M.H."/>
            <person name="Johannesson H."/>
        </authorList>
    </citation>
    <scope>NUCLEOTIDE SEQUENCE</scope>
    <source>
        <strain evidence="1">PSN309</strain>
    </source>
</reference>
<protein>
    <submittedName>
        <fullName evidence="1">Uncharacterized protein</fullName>
    </submittedName>
</protein>
<dbReference type="AlphaFoldDB" id="A0AAN6X5F6"/>
<feature type="non-terminal residue" evidence="1">
    <location>
        <position position="1"/>
    </location>
</feature>
<organism evidence="1 2">
    <name type="scientific">Podospora australis</name>
    <dbReference type="NCBI Taxonomy" id="1536484"/>
    <lineage>
        <taxon>Eukaryota</taxon>
        <taxon>Fungi</taxon>
        <taxon>Dikarya</taxon>
        <taxon>Ascomycota</taxon>
        <taxon>Pezizomycotina</taxon>
        <taxon>Sordariomycetes</taxon>
        <taxon>Sordariomycetidae</taxon>
        <taxon>Sordariales</taxon>
        <taxon>Podosporaceae</taxon>
        <taxon>Podospora</taxon>
    </lineage>
</organism>
<evidence type="ECO:0000313" key="1">
    <source>
        <dbReference type="EMBL" id="KAK4193396.1"/>
    </source>
</evidence>
<comment type="caution">
    <text evidence="1">The sequence shown here is derived from an EMBL/GenBank/DDBJ whole genome shotgun (WGS) entry which is preliminary data.</text>
</comment>